<keyword evidence="10" id="KW-1185">Reference proteome</keyword>
<evidence type="ECO:0000256" key="6">
    <source>
        <dbReference type="ARBA" id="ARBA00022989"/>
    </source>
</evidence>
<dbReference type="GO" id="GO:0022890">
    <property type="term" value="F:inorganic cation transmembrane transporter activity"/>
    <property type="evidence" value="ECO:0007669"/>
    <property type="project" value="TreeGrafter"/>
</dbReference>
<dbReference type="OrthoDB" id="44756at2759"/>
<comment type="similarity">
    <text evidence="2">Belongs to the membrane magnesium transporter (TC 1.A.67) family.</text>
</comment>
<protein>
    <submittedName>
        <fullName evidence="9">Membrane magnesium transporter-domain-containing protein</fullName>
    </submittedName>
</protein>
<evidence type="ECO:0000256" key="1">
    <source>
        <dbReference type="ARBA" id="ARBA00004477"/>
    </source>
</evidence>
<feature type="transmembrane region" description="Helical" evidence="8">
    <location>
        <begin position="59"/>
        <end position="78"/>
    </location>
</feature>
<evidence type="ECO:0000313" key="9">
    <source>
        <dbReference type="EMBL" id="RKP10645.1"/>
    </source>
</evidence>
<dbReference type="GO" id="GO:0005794">
    <property type="term" value="C:Golgi apparatus"/>
    <property type="evidence" value="ECO:0007669"/>
    <property type="project" value="TreeGrafter"/>
</dbReference>
<accession>A0A4P9XWE0</accession>
<evidence type="ECO:0000256" key="7">
    <source>
        <dbReference type="ARBA" id="ARBA00023136"/>
    </source>
</evidence>
<keyword evidence="5" id="KW-0256">Endoplasmic reticulum</keyword>
<dbReference type="GO" id="GO:0072546">
    <property type="term" value="C:EMC complex"/>
    <property type="evidence" value="ECO:0007669"/>
    <property type="project" value="TreeGrafter"/>
</dbReference>
<organism evidence="9 10">
    <name type="scientific">Thamnocephalis sphaerospora</name>
    <dbReference type="NCBI Taxonomy" id="78915"/>
    <lineage>
        <taxon>Eukaryota</taxon>
        <taxon>Fungi</taxon>
        <taxon>Fungi incertae sedis</taxon>
        <taxon>Zoopagomycota</taxon>
        <taxon>Zoopagomycotina</taxon>
        <taxon>Zoopagomycetes</taxon>
        <taxon>Zoopagales</taxon>
        <taxon>Sigmoideomycetaceae</taxon>
        <taxon>Thamnocephalis</taxon>
    </lineage>
</organism>
<dbReference type="AlphaFoldDB" id="A0A4P9XWE0"/>
<comment type="subcellular location">
    <subcellularLocation>
        <location evidence="1">Endoplasmic reticulum membrane</location>
        <topology evidence="1">Multi-pass membrane protein</topology>
    </subcellularLocation>
</comment>
<comment type="subunit">
    <text evidence="3">Component of the ER membrane protein complex (EMC).</text>
</comment>
<dbReference type="PANTHER" id="PTHR21181:SF7">
    <property type="entry name" value="ER MEMBRANE PROTEIN COMPLEX SUBUNIT 5"/>
    <property type="match status" value="1"/>
</dbReference>
<evidence type="ECO:0000256" key="5">
    <source>
        <dbReference type="ARBA" id="ARBA00022824"/>
    </source>
</evidence>
<evidence type="ECO:0000256" key="3">
    <source>
        <dbReference type="ARBA" id="ARBA00011276"/>
    </source>
</evidence>
<dbReference type="GO" id="GO:0005886">
    <property type="term" value="C:plasma membrane"/>
    <property type="evidence" value="ECO:0007669"/>
    <property type="project" value="TreeGrafter"/>
</dbReference>
<proteinExistence type="inferred from homology"/>
<evidence type="ECO:0000313" key="10">
    <source>
        <dbReference type="Proteomes" id="UP000271241"/>
    </source>
</evidence>
<dbReference type="PANTHER" id="PTHR21181">
    <property type="match status" value="1"/>
</dbReference>
<name>A0A4P9XWE0_9FUNG</name>
<reference evidence="10" key="1">
    <citation type="journal article" date="2018" name="Nat. Microbiol.">
        <title>Leveraging single-cell genomics to expand the fungal tree of life.</title>
        <authorList>
            <person name="Ahrendt S.R."/>
            <person name="Quandt C.A."/>
            <person name="Ciobanu D."/>
            <person name="Clum A."/>
            <person name="Salamov A."/>
            <person name="Andreopoulos B."/>
            <person name="Cheng J.F."/>
            <person name="Woyke T."/>
            <person name="Pelin A."/>
            <person name="Henrissat B."/>
            <person name="Reynolds N.K."/>
            <person name="Benny G.L."/>
            <person name="Smith M.E."/>
            <person name="James T.Y."/>
            <person name="Grigoriev I.V."/>
        </authorList>
    </citation>
    <scope>NUCLEOTIDE SEQUENCE [LARGE SCALE GENOMIC DNA]</scope>
    <source>
        <strain evidence="10">RSA 1356</strain>
    </source>
</reference>
<sequence>MSVASAAFSASAPAGPSPLGRILCTLGFLLLAHSGYSTYEHLSYLKVVGRHSDGIPFDIVVECLVATLVFMIGIVYVSGPLREAQLEKAMERQTVEEVESRPSFVTFNNRSRVLFTRT</sequence>
<evidence type="ECO:0000256" key="2">
    <source>
        <dbReference type="ARBA" id="ARBA00006109"/>
    </source>
</evidence>
<gene>
    <name evidence="9" type="ORF">THASP1DRAFT_27571</name>
</gene>
<dbReference type="EMBL" id="KZ992443">
    <property type="protein sequence ID" value="RKP10645.1"/>
    <property type="molecule type" value="Genomic_DNA"/>
</dbReference>
<evidence type="ECO:0000256" key="4">
    <source>
        <dbReference type="ARBA" id="ARBA00022692"/>
    </source>
</evidence>
<keyword evidence="7 8" id="KW-0472">Membrane</keyword>
<keyword evidence="6 8" id="KW-1133">Transmembrane helix</keyword>
<dbReference type="STRING" id="78915.A0A4P9XWE0"/>
<dbReference type="InterPro" id="IPR018937">
    <property type="entry name" value="MMgT"/>
</dbReference>
<evidence type="ECO:0000256" key="8">
    <source>
        <dbReference type="SAM" id="Phobius"/>
    </source>
</evidence>
<keyword evidence="4 8" id="KW-0812">Transmembrane</keyword>
<dbReference type="GO" id="GO:0005769">
    <property type="term" value="C:early endosome"/>
    <property type="evidence" value="ECO:0007669"/>
    <property type="project" value="TreeGrafter"/>
</dbReference>
<dbReference type="Pfam" id="PF10270">
    <property type="entry name" value="MMgT"/>
    <property type="match status" value="1"/>
</dbReference>
<dbReference type="Proteomes" id="UP000271241">
    <property type="component" value="Unassembled WGS sequence"/>
</dbReference>